<reference evidence="4 6" key="2">
    <citation type="submission" date="2019-07" db="EMBL/GenBank/DDBJ databases">
        <title>Draft genome of two Muricauda strains isolated from deep sea.</title>
        <authorList>
            <person name="Sun C."/>
        </authorList>
    </citation>
    <scope>NUCLEOTIDE SEQUENCE [LARGE SCALE GENOMIC DNA]</scope>
    <source>
        <strain evidence="4 6">72</strain>
    </source>
</reference>
<dbReference type="Proteomes" id="UP000321621">
    <property type="component" value="Unassembled WGS sequence"/>
</dbReference>
<evidence type="ECO:0000259" key="2">
    <source>
        <dbReference type="Pfam" id="PF00582"/>
    </source>
</evidence>
<dbReference type="CDD" id="cd00293">
    <property type="entry name" value="USP-like"/>
    <property type="match status" value="1"/>
</dbReference>
<keyword evidence="6" id="KW-1185">Reference proteome</keyword>
<dbReference type="AlphaFoldDB" id="A0A3A1NDF5"/>
<feature type="domain" description="UspA" evidence="2">
    <location>
        <begin position="2"/>
        <end position="147"/>
    </location>
</feature>
<reference evidence="3 5" key="1">
    <citation type="submission" date="2018-08" db="EMBL/GenBank/DDBJ databases">
        <title>Proposal of Muricauda 72 sp.nov. and Muricauda NH166 sp.nov., isolated from seawater.</title>
        <authorList>
            <person name="Cheng H."/>
            <person name="Wu Y.-H."/>
            <person name="Guo L.-L."/>
            <person name="Xu X.-W."/>
        </authorList>
    </citation>
    <scope>NUCLEOTIDE SEQUENCE [LARGE SCALE GENOMIC DNA]</scope>
    <source>
        <strain evidence="3 5">72</strain>
    </source>
</reference>
<dbReference type="Pfam" id="PF00582">
    <property type="entry name" value="Usp"/>
    <property type="match status" value="1"/>
</dbReference>
<dbReference type="Gene3D" id="3.40.50.620">
    <property type="entry name" value="HUPs"/>
    <property type="match status" value="1"/>
</dbReference>
<dbReference type="Proteomes" id="UP000266691">
    <property type="component" value="Unassembled WGS sequence"/>
</dbReference>
<comment type="caution">
    <text evidence="3">The sequence shown here is derived from an EMBL/GenBank/DDBJ whole genome shotgun (WGS) entry which is preliminary data.</text>
</comment>
<gene>
    <name evidence="3" type="ORF">D2V05_16280</name>
    <name evidence="4" type="ORF">FQ017_16140</name>
</gene>
<accession>A0A3A1NDF5</accession>
<evidence type="ECO:0000313" key="5">
    <source>
        <dbReference type="Proteomes" id="UP000266691"/>
    </source>
</evidence>
<sequence length="152" mass="16377">MKVLLAIDGSEFSKDAIDELAAMSLPKLVKIHVLNVYENPMLTVPGAFPLSGIGHYKEEAMSNAKKSAETIVNNAAKSLKQKNGKLSITTNIVEGFPKNAILEKATDLEVDLIVLGSQGHGAFSRFLLGSVAQSIAMHAHCSVLIVRKKHQK</sequence>
<evidence type="ECO:0000313" key="6">
    <source>
        <dbReference type="Proteomes" id="UP000321621"/>
    </source>
</evidence>
<dbReference type="EMBL" id="QXFI01000034">
    <property type="protein sequence ID" value="RIV42545.1"/>
    <property type="molecule type" value="Genomic_DNA"/>
</dbReference>
<dbReference type="OrthoDB" id="9788959at2"/>
<name>A0A3A1NDF5_9FLAO</name>
<protein>
    <submittedName>
        <fullName evidence="3">Universal stress protein</fullName>
    </submittedName>
</protein>
<evidence type="ECO:0000313" key="3">
    <source>
        <dbReference type="EMBL" id="RIV42545.1"/>
    </source>
</evidence>
<dbReference type="InterPro" id="IPR006016">
    <property type="entry name" value="UspA"/>
</dbReference>
<dbReference type="InterPro" id="IPR006015">
    <property type="entry name" value="Universal_stress_UspA"/>
</dbReference>
<comment type="similarity">
    <text evidence="1">Belongs to the universal stress protein A family.</text>
</comment>
<evidence type="ECO:0000313" key="4">
    <source>
        <dbReference type="EMBL" id="TXJ91645.1"/>
    </source>
</evidence>
<evidence type="ECO:0000256" key="1">
    <source>
        <dbReference type="ARBA" id="ARBA00008791"/>
    </source>
</evidence>
<dbReference type="SUPFAM" id="SSF52402">
    <property type="entry name" value="Adenine nucleotide alpha hydrolases-like"/>
    <property type="match status" value="1"/>
</dbReference>
<dbReference type="PANTHER" id="PTHR43010">
    <property type="entry name" value="UNIVERSAL STRESS PROTEIN SLR1230"/>
    <property type="match status" value="1"/>
</dbReference>
<dbReference type="PANTHER" id="PTHR43010:SF1">
    <property type="entry name" value="USPA DOMAIN-CONTAINING PROTEIN"/>
    <property type="match status" value="1"/>
</dbReference>
<dbReference type="InterPro" id="IPR051688">
    <property type="entry name" value="USP_A"/>
</dbReference>
<organism evidence="3 5">
    <name type="scientific">Flagellimonas pelagia</name>
    <dbReference type="NCBI Taxonomy" id="2306998"/>
    <lineage>
        <taxon>Bacteria</taxon>
        <taxon>Pseudomonadati</taxon>
        <taxon>Bacteroidota</taxon>
        <taxon>Flavobacteriia</taxon>
        <taxon>Flavobacteriales</taxon>
        <taxon>Flavobacteriaceae</taxon>
        <taxon>Flagellimonas</taxon>
    </lineage>
</organism>
<dbReference type="InterPro" id="IPR014729">
    <property type="entry name" value="Rossmann-like_a/b/a_fold"/>
</dbReference>
<proteinExistence type="inferred from homology"/>
<dbReference type="PRINTS" id="PR01438">
    <property type="entry name" value="UNVRSLSTRESS"/>
</dbReference>
<dbReference type="RefSeq" id="WP_036378941.1">
    <property type="nucleotide sequence ID" value="NZ_QXFI01000034.1"/>
</dbReference>
<dbReference type="EMBL" id="VNWK01000034">
    <property type="protein sequence ID" value="TXJ91645.1"/>
    <property type="molecule type" value="Genomic_DNA"/>
</dbReference>